<keyword evidence="4 5" id="KW-0472">Membrane</keyword>
<evidence type="ECO:0000256" key="1">
    <source>
        <dbReference type="ARBA" id="ARBA00004651"/>
    </source>
</evidence>
<evidence type="ECO:0000256" key="4">
    <source>
        <dbReference type="ARBA" id="ARBA00023136"/>
    </source>
</evidence>
<evidence type="ECO:0000256" key="5">
    <source>
        <dbReference type="SAM" id="Phobius"/>
    </source>
</evidence>
<dbReference type="EMBL" id="BNEK01000002">
    <property type="protein sequence ID" value="GHJ26723.1"/>
    <property type="molecule type" value="Genomic_DNA"/>
</dbReference>
<feature type="domain" description="Major facilitator superfamily (MFS) profile" evidence="6">
    <location>
        <begin position="141"/>
        <end position="582"/>
    </location>
</feature>
<evidence type="ECO:0000259" key="6">
    <source>
        <dbReference type="PROSITE" id="PS50850"/>
    </source>
</evidence>
<evidence type="ECO:0000256" key="3">
    <source>
        <dbReference type="ARBA" id="ARBA00022989"/>
    </source>
</evidence>
<feature type="transmembrane region" description="Helical" evidence="5">
    <location>
        <begin position="558"/>
        <end position="577"/>
    </location>
</feature>
<reference evidence="7" key="1">
    <citation type="submission" date="2024-05" db="EMBL/GenBank/DDBJ databases">
        <title>Whole genome shotgun sequence of Streptomyces hygroscopicus NBRC 113678.</title>
        <authorList>
            <person name="Komaki H."/>
            <person name="Tamura T."/>
        </authorList>
    </citation>
    <scope>NUCLEOTIDE SEQUENCE</scope>
    <source>
        <strain evidence="7">N11-34</strain>
    </source>
</reference>
<feature type="transmembrane region" description="Helical" evidence="5">
    <location>
        <begin position="522"/>
        <end position="546"/>
    </location>
</feature>
<accession>A0ABQ3TUU0</accession>
<dbReference type="Gene3D" id="1.20.1720.10">
    <property type="entry name" value="Multidrug resistance protein D"/>
    <property type="match status" value="1"/>
</dbReference>
<gene>
    <name evidence="7" type="ORF">TPA0910_11560</name>
</gene>
<feature type="transmembrane region" description="Helical" evidence="5">
    <location>
        <begin position="231"/>
        <end position="252"/>
    </location>
</feature>
<dbReference type="InterPro" id="IPR020846">
    <property type="entry name" value="MFS_dom"/>
</dbReference>
<dbReference type="SUPFAM" id="SSF103473">
    <property type="entry name" value="MFS general substrate transporter"/>
    <property type="match status" value="1"/>
</dbReference>
<dbReference type="Proteomes" id="UP001054854">
    <property type="component" value="Unassembled WGS sequence"/>
</dbReference>
<name>A0ABQ3TUU0_STRHY</name>
<evidence type="ECO:0000313" key="7">
    <source>
        <dbReference type="EMBL" id="GHJ26723.1"/>
    </source>
</evidence>
<protein>
    <submittedName>
        <fullName evidence="7">Drug efflux membrane protein</fullName>
    </submittedName>
</protein>
<feature type="transmembrane region" description="Helical" evidence="5">
    <location>
        <begin position="292"/>
        <end position="314"/>
    </location>
</feature>
<sequence>MLEAPYGEVRLDMDSRPEISGADLGSGRWSCVDEPPSTLMAVLCAPPLPASALFLDEPTTCLALRATREARPPERSSAPARCTPTPFAPNVMQVTSVLPDYRVLPLRHDARKEANGSGRGSEVDDHQSVGSWRALGSHLGIAVVLAGGVLVGAVNIYLAASLLPTAVDDIGGERLYAWNMTVFLTAQVVATMLVSRALSRHGGINSYLIGFGVFAVGSIVCAASPTMPVLLAGRGAQGLGAGLLTGLGFSLIHSSLPRVLWVRGSALISAMFGLGNFIGPALGGLFAQFGSWRLAFVVLAVTSALMAAFVPRVLPQSGRTETETAPVPLGSLMLVIGAAGAVSTAGLIRNEALTLMFIALALALAMAFTVREKRSQVRVLPGPTYQAGSALRWVYLTIAFLAAGVAVETFLPLFGQRLGGLPPAAAGFFGAALSLGWAASQVVSSSARRQRTVRWLRVAGPGLLAAGLAVLALLQQREASLLLVLAWLPVLLFAGTGIGLAMPHLSVAAMASTPDKEEGEKAAAAIATILTMSTAFGAALAGLLVNLGGPSTLTSARYLLWGFAAFCALGVLTALRADRLAHLTQVRQTAGKQAAGHGQ</sequence>
<keyword evidence="3 5" id="KW-1133">Transmembrane helix</keyword>
<comment type="caution">
    <text evidence="7">The sequence shown here is derived from an EMBL/GenBank/DDBJ whole genome shotgun (WGS) entry which is preliminary data.</text>
</comment>
<dbReference type="InterPro" id="IPR036259">
    <property type="entry name" value="MFS_trans_sf"/>
</dbReference>
<dbReference type="PANTHER" id="PTHR23501">
    <property type="entry name" value="MAJOR FACILITATOR SUPERFAMILY"/>
    <property type="match status" value="1"/>
</dbReference>
<comment type="subcellular location">
    <subcellularLocation>
        <location evidence="1">Cell membrane</location>
        <topology evidence="1">Multi-pass membrane protein</topology>
    </subcellularLocation>
</comment>
<keyword evidence="8" id="KW-1185">Reference proteome</keyword>
<keyword evidence="2 5" id="KW-0812">Transmembrane</keyword>
<feature type="transmembrane region" description="Helical" evidence="5">
    <location>
        <begin position="423"/>
        <end position="443"/>
    </location>
</feature>
<feature type="transmembrane region" description="Helical" evidence="5">
    <location>
        <begin position="390"/>
        <end position="411"/>
    </location>
</feature>
<dbReference type="Pfam" id="PF07690">
    <property type="entry name" value="MFS_1"/>
    <property type="match status" value="1"/>
</dbReference>
<feature type="transmembrane region" description="Helical" evidence="5">
    <location>
        <begin position="206"/>
        <end position="225"/>
    </location>
</feature>
<evidence type="ECO:0000256" key="2">
    <source>
        <dbReference type="ARBA" id="ARBA00022692"/>
    </source>
</evidence>
<organism evidence="7 8">
    <name type="scientific">Streptomyces hygroscopicus</name>
    <dbReference type="NCBI Taxonomy" id="1912"/>
    <lineage>
        <taxon>Bacteria</taxon>
        <taxon>Bacillati</taxon>
        <taxon>Actinomycetota</taxon>
        <taxon>Actinomycetes</taxon>
        <taxon>Kitasatosporales</taxon>
        <taxon>Streptomycetaceae</taxon>
        <taxon>Streptomyces</taxon>
        <taxon>Streptomyces violaceusniger group</taxon>
    </lineage>
</organism>
<feature type="transmembrane region" description="Helical" evidence="5">
    <location>
        <begin position="352"/>
        <end position="370"/>
    </location>
</feature>
<dbReference type="PROSITE" id="PS50850">
    <property type="entry name" value="MFS"/>
    <property type="match status" value="1"/>
</dbReference>
<proteinExistence type="predicted"/>
<feature type="transmembrane region" description="Helical" evidence="5">
    <location>
        <begin position="139"/>
        <end position="163"/>
    </location>
</feature>
<dbReference type="InterPro" id="IPR011701">
    <property type="entry name" value="MFS"/>
</dbReference>
<feature type="transmembrane region" description="Helical" evidence="5">
    <location>
        <begin position="264"/>
        <end position="286"/>
    </location>
</feature>
<dbReference type="Gene3D" id="1.20.1250.20">
    <property type="entry name" value="MFS general substrate transporter like domains"/>
    <property type="match status" value="1"/>
</dbReference>
<dbReference type="PANTHER" id="PTHR23501:SF154">
    <property type="entry name" value="MULTIDRUG-EFFLUX TRANSPORTER RV1634-RELATED"/>
    <property type="match status" value="1"/>
</dbReference>
<feature type="transmembrane region" description="Helical" evidence="5">
    <location>
        <begin position="455"/>
        <end position="474"/>
    </location>
</feature>
<feature type="transmembrane region" description="Helical" evidence="5">
    <location>
        <begin position="175"/>
        <end position="194"/>
    </location>
</feature>
<feature type="transmembrane region" description="Helical" evidence="5">
    <location>
        <begin position="326"/>
        <end position="346"/>
    </location>
</feature>
<feature type="transmembrane region" description="Helical" evidence="5">
    <location>
        <begin position="480"/>
        <end position="501"/>
    </location>
</feature>
<evidence type="ECO:0000313" key="8">
    <source>
        <dbReference type="Proteomes" id="UP001054854"/>
    </source>
</evidence>